<dbReference type="RefSeq" id="WP_166287639.1">
    <property type="nucleotide sequence ID" value="NZ_CAWPIE010000007.1"/>
</dbReference>
<name>A0A7X5QL79_9GAMM</name>
<keyword evidence="2" id="KW-1185">Reference proteome</keyword>
<comment type="caution">
    <text evidence="1">The sequence shown here is derived from an EMBL/GenBank/DDBJ whole genome shotgun (WGS) entry which is preliminary data.</text>
</comment>
<dbReference type="Proteomes" id="UP000547931">
    <property type="component" value="Unassembled WGS sequence"/>
</dbReference>
<sequence>MIILFSENESYYREIGLKDLPRITYIFNGMKFYKKKLNFFYKFDLFVCAFYTMPHNIILSLKFNELKKNTILCSDGIFEFSNSLNNPMIKKYDLQLFHPIIQDYFICVGEKERKYFNHNVETLKFIPYRMLKEKNIIELPHSRKILITTANSAYFSNNEFDKLKHILLEITSNILKEKIDFSFRIFDKKILQFLSSSLDIEIENDISDNFENTLSRYSSIITTPSSISITSMYHQRSVAILIYRDVPTYPQSGWIIPSIDVFKDSLEEFINLDSNRIEMQNNILKGYLCDNGLTEHLEEISNHIKEKKQNDINNYINKNLYNMLNSSFNFNIEWFIRKSYFKIKNLSFIKKIRIHIK</sequence>
<gene>
    <name evidence="1" type="ORF">C5470_08425</name>
</gene>
<dbReference type="EMBL" id="PUJV01000007">
    <property type="protein sequence ID" value="NHB96445.1"/>
    <property type="molecule type" value="Genomic_DNA"/>
</dbReference>
<reference evidence="1 2" key="1">
    <citation type="submission" date="2018-02" db="EMBL/GenBank/DDBJ databases">
        <authorList>
            <person name="Machado R.A."/>
        </authorList>
    </citation>
    <scope>NUCLEOTIDE SEQUENCE [LARGE SCALE GENOMIC DNA]</scope>
    <source>
        <strain evidence="1 2">DSM 23271</strain>
    </source>
</reference>
<dbReference type="AlphaFoldDB" id="A0A7X5QL79"/>
<organism evidence="1 2">
    <name type="scientific">Photorhabdus stackebrandtii</name>
    <dbReference type="NCBI Taxonomy" id="1123042"/>
    <lineage>
        <taxon>Bacteria</taxon>
        <taxon>Pseudomonadati</taxon>
        <taxon>Pseudomonadota</taxon>
        <taxon>Gammaproteobacteria</taxon>
        <taxon>Enterobacterales</taxon>
        <taxon>Morganellaceae</taxon>
        <taxon>Photorhabdus</taxon>
    </lineage>
</organism>
<evidence type="ECO:0000313" key="2">
    <source>
        <dbReference type="Proteomes" id="UP000547931"/>
    </source>
</evidence>
<proteinExistence type="predicted"/>
<protein>
    <submittedName>
        <fullName evidence="1">Uncharacterized protein</fullName>
    </submittedName>
</protein>
<evidence type="ECO:0000313" key="1">
    <source>
        <dbReference type="EMBL" id="NHB96445.1"/>
    </source>
</evidence>
<accession>A0A7X5QL79</accession>